<dbReference type="RefSeq" id="WP_156327271.1">
    <property type="nucleotide sequence ID" value="NZ_CZBU01000001.1"/>
</dbReference>
<dbReference type="EMBL" id="CZBU01000001">
    <property type="protein sequence ID" value="CUQ75596.1"/>
    <property type="molecule type" value="Genomic_DNA"/>
</dbReference>
<organism evidence="1 2">
    <name type="scientific">Lachnospira eligens</name>
    <dbReference type="NCBI Taxonomy" id="39485"/>
    <lineage>
        <taxon>Bacteria</taxon>
        <taxon>Bacillati</taxon>
        <taxon>Bacillota</taxon>
        <taxon>Clostridia</taxon>
        <taxon>Lachnospirales</taxon>
        <taxon>Lachnospiraceae</taxon>
        <taxon>Lachnospira</taxon>
    </lineage>
</organism>
<dbReference type="AlphaFoldDB" id="A0A174YUD8"/>
<evidence type="ECO:0000313" key="2">
    <source>
        <dbReference type="Proteomes" id="UP000095621"/>
    </source>
</evidence>
<proteinExistence type="predicted"/>
<dbReference type="OrthoDB" id="10014073at2"/>
<accession>A0A174YUD8</accession>
<sequence length="263" mass="31137">MGMTNDIDKIREITGYEPGKAFIYGFNEEGRVRRECVETYGVDTPGEPVVYATDSKNFHIFPNSMEITDEIKKSEEDLRLKVYKYFIEYCNNNKETFDVIKYDPDPDNPDKWTKLQMSKKENYKNKMIIDKIRGKETGEGCGKINGKNKAMRGLYKYLPFYYNGKIYNINFMRFYIDKDNKVNCIFKQIQFDRTNKENINEDGICYPRTYQNHVNKLDKLIQDNKGKNFCYNPPVAYEAKEAEKAIVEKFVEFVKKCEEYDTK</sequence>
<protein>
    <submittedName>
        <fullName evidence="1">Uncharacterized protein</fullName>
    </submittedName>
</protein>
<gene>
    <name evidence="1" type="ORF">ERS852490_00603</name>
</gene>
<dbReference type="Proteomes" id="UP000095621">
    <property type="component" value="Unassembled WGS sequence"/>
</dbReference>
<evidence type="ECO:0000313" key="1">
    <source>
        <dbReference type="EMBL" id="CUQ75596.1"/>
    </source>
</evidence>
<name>A0A174YUD8_9FIRM</name>
<reference evidence="1 2" key="1">
    <citation type="submission" date="2015-09" db="EMBL/GenBank/DDBJ databases">
        <authorList>
            <consortium name="Pathogen Informatics"/>
        </authorList>
    </citation>
    <scope>NUCLEOTIDE SEQUENCE [LARGE SCALE GENOMIC DNA]</scope>
    <source>
        <strain evidence="1 2">2789STDY5834875</strain>
    </source>
</reference>